<comment type="caution">
    <text evidence="3">The sequence shown here is derived from an EMBL/GenBank/DDBJ whole genome shotgun (WGS) entry which is preliminary data.</text>
</comment>
<sequence length="270" mass="30168">MFSQRKWLRVITALIFVVMLTGCVNASMHVTVNWDGSGSYEVKITANELIANQFYDIIDRLEQQGYTVKEVTEGEEKGWIATKEVDSVADEPPMIDLGEEAGSALHFFQNRTASTSSQQYATKDPSFTDLGEGVKMENNLFTTSITFDDQVDLTSLSDTEGELGGLGDLVFNQVNLDFILTLPLAADDHNATKVSEDGRTLTWELKPGEINPIQVTLDIPNILTWGIILLVVFIMIVALIVYLVLRRRKKKDSKPSPNPSSKQNDEFNWD</sequence>
<organism evidence="3 4">
    <name type="scientific">Polycladospora coralii</name>
    <dbReference type="NCBI Taxonomy" id="2771432"/>
    <lineage>
        <taxon>Bacteria</taxon>
        <taxon>Bacillati</taxon>
        <taxon>Bacillota</taxon>
        <taxon>Bacilli</taxon>
        <taxon>Bacillales</taxon>
        <taxon>Thermoactinomycetaceae</taxon>
        <taxon>Polycladospora</taxon>
    </lineage>
</organism>
<dbReference type="RefSeq" id="WP_191141505.1">
    <property type="nucleotide sequence ID" value="NZ_JACXAH010000003.1"/>
</dbReference>
<dbReference type="Proteomes" id="UP000661691">
    <property type="component" value="Unassembled WGS sequence"/>
</dbReference>
<dbReference type="PROSITE" id="PS51257">
    <property type="entry name" value="PROKAR_LIPOPROTEIN"/>
    <property type="match status" value="1"/>
</dbReference>
<accession>A0A926ND24</accession>
<feature type="transmembrane region" description="Helical" evidence="2">
    <location>
        <begin position="222"/>
        <end position="245"/>
    </location>
</feature>
<feature type="region of interest" description="Disordered" evidence="1">
    <location>
        <begin position="251"/>
        <end position="270"/>
    </location>
</feature>
<evidence type="ECO:0000313" key="3">
    <source>
        <dbReference type="EMBL" id="MBD1371364.1"/>
    </source>
</evidence>
<evidence type="ECO:0000313" key="4">
    <source>
        <dbReference type="Proteomes" id="UP000661691"/>
    </source>
</evidence>
<dbReference type="AlphaFoldDB" id="A0A926ND24"/>
<keyword evidence="4" id="KW-1185">Reference proteome</keyword>
<keyword evidence="2" id="KW-0472">Membrane</keyword>
<dbReference type="Pfam" id="PF11353">
    <property type="entry name" value="DUF3153"/>
    <property type="match status" value="1"/>
</dbReference>
<reference evidence="4" key="1">
    <citation type="submission" date="2022-10" db="EMBL/GenBank/DDBJ databases">
        <title>A novel bacterium of genus Hazenella, isolated from South China Sea.</title>
        <authorList>
            <person name="Huang H."/>
            <person name="Mo K."/>
            <person name="Hu Y."/>
        </authorList>
    </citation>
    <scope>NUCLEOTIDE SEQUENCE [LARGE SCALE GENOMIC DNA]</scope>
    <source>
        <strain evidence="4">IB182357</strain>
    </source>
</reference>
<dbReference type="InterPro" id="IPR021499">
    <property type="entry name" value="DUF3153"/>
</dbReference>
<dbReference type="EMBL" id="JACXAH010000003">
    <property type="protein sequence ID" value="MBD1371364.1"/>
    <property type="molecule type" value="Genomic_DNA"/>
</dbReference>
<dbReference type="CDD" id="cd12087">
    <property type="entry name" value="TM_EGFR-like"/>
    <property type="match status" value="1"/>
</dbReference>
<gene>
    <name evidence="3" type="ORF">IC620_03225</name>
</gene>
<keyword evidence="2" id="KW-0812">Transmembrane</keyword>
<evidence type="ECO:0000256" key="1">
    <source>
        <dbReference type="SAM" id="MobiDB-lite"/>
    </source>
</evidence>
<proteinExistence type="predicted"/>
<keyword evidence="2" id="KW-1133">Transmembrane helix</keyword>
<protein>
    <submittedName>
        <fullName evidence="3">DUF3153 domain-containing protein</fullName>
    </submittedName>
</protein>
<evidence type="ECO:0000256" key="2">
    <source>
        <dbReference type="SAM" id="Phobius"/>
    </source>
</evidence>
<name>A0A926ND24_9BACL</name>